<dbReference type="Gene3D" id="2.60.200.20">
    <property type="match status" value="1"/>
</dbReference>
<gene>
    <name evidence="2" type="ORF">SAMN02910377_01991</name>
</gene>
<dbReference type="RefSeq" id="WP_074791495.1">
    <property type="nucleotide sequence ID" value="NZ_FNZX01000012.1"/>
</dbReference>
<proteinExistence type="predicted"/>
<organism evidence="2 3">
    <name type="scientific">Pseudobutyrivibrio ruminis</name>
    <dbReference type="NCBI Taxonomy" id="46206"/>
    <lineage>
        <taxon>Bacteria</taxon>
        <taxon>Bacillati</taxon>
        <taxon>Bacillota</taxon>
        <taxon>Clostridia</taxon>
        <taxon>Lachnospirales</taxon>
        <taxon>Lachnospiraceae</taxon>
        <taxon>Pseudobutyrivibrio</taxon>
    </lineage>
</organism>
<dbReference type="SUPFAM" id="SSF49879">
    <property type="entry name" value="SMAD/FHA domain"/>
    <property type="match status" value="1"/>
</dbReference>
<reference evidence="3" key="1">
    <citation type="submission" date="2016-10" db="EMBL/GenBank/DDBJ databases">
        <authorList>
            <person name="Varghese N."/>
        </authorList>
    </citation>
    <scope>NUCLEOTIDE SEQUENCE [LARGE SCALE GENOMIC DNA]</scope>
    <source>
        <strain evidence="3">ACV-9</strain>
    </source>
</reference>
<evidence type="ECO:0000313" key="2">
    <source>
        <dbReference type="EMBL" id="SEK84626.1"/>
    </source>
</evidence>
<keyword evidence="3" id="KW-1185">Reference proteome</keyword>
<evidence type="ECO:0000313" key="3">
    <source>
        <dbReference type="Proteomes" id="UP000182321"/>
    </source>
</evidence>
<sequence length="376" mass="43755">MEISYERKHNDSFMVIDGNGKSIDYENKMINANHISSLLTMSSFALDGKEKRSYTISRKENLEDFIDAHDITIEMLERIIINLQLALDEVGKYLIDEQHIWLSKESVFLEKSNENYKLSLCYYPGEFGSVQEQFRQLMEFFLSKASQADRESAKQLYMAYDLCLKDDYTLEEIIDCLQDREYKESYQDNDEYVQEPETERPEIYVEKVTLEEDPDMDYLTNYYEEDEPKYSFVEKLLSATKGIISKKKSVADEENSYTEDFLVEPDYEIEEKTVLLTDAKAVGKLVYDGNNNEDDFIINKDIFRIGSSKNNDAILKARTVSGNHGKITKEGDDFFLVDNNSLNGTLLNGNILSYRIPYKLKPMDIIQFASESYVFM</sequence>
<dbReference type="Proteomes" id="UP000182321">
    <property type="component" value="Unassembled WGS sequence"/>
</dbReference>
<dbReference type="Pfam" id="PF19909">
    <property type="entry name" value="DUF6382"/>
    <property type="match status" value="1"/>
</dbReference>
<dbReference type="EMBL" id="FNZX01000012">
    <property type="protein sequence ID" value="SEK84626.1"/>
    <property type="molecule type" value="Genomic_DNA"/>
</dbReference>
<feature type="domain" description="FHA" evidence="1">
    <location>
        <begin position="303"/>
        <end position="352"/>
    </location>
</feature>
<dbReference type="InterPro" id="IPR045962">
    <property type="entry name" value="DUF6382"/>
</dbReference>
<dbReference type="InterPro" id="IPR000253">
    <property type="entry name" value="FHA_dom"/>
</dbReference>
<protein>
    <submittedName>
        <fullName evidence="2">FHA domain-containing protein</fullName>
    </submittedName>
</protein>
<dbReference type="CDD" id="cd00060">
    <property type="entry name" value="FHA"/>
    <property type="match status" value="1"/>
</dbReference>
<evidence type="ECO:0000259" key="1">
    <source>
        <dbReference type="PROSITE" id="PS50006"/>
    </source>
</evidence>
<dbReference type="Pfam" id="PF00498">
    <property type="entry name" value="FHA"/>
    <property type="match status" value="1"/>
</dbReference>
<dbReference type="AlphaFoldDB" id="A0A1H7KDQ8"/>
<dbReference type="PROSITE" id="PS50006">
    <property type="entry name" value="FHA_DOMAIN"/>
    <property type="match status" value="1"/>
</dbReference>
<name>A0A1H7KDQ8_9FIRM</name>
<accession>A0A1H7KDQ8</accession>
<dbReference type="SMART" id="SM00240">
    <property type="entry name" value="FHA"/>
    <property type="match status" value="1"/>
</dbReference>
<dbReference type="InterPro" id="IPR008984">
    <property type="entry name" value="SMAD_FHA_dom_sf"/>
</dbReference>